<proteinExistence type="predicted"/>
<gene>
    <name evidence="2" type="ORF">ACFOW1_15465</name>
</gene>
<dbReference type="EMBL" id="JBHSDC010000029">
    <property type="protein sequence ID" value="MFC4233299.1"/>
    <property type="molecule type" value="Genomic_DNA"/>
</dbReference>
<evidence type="ECO:0000259" key="1">
    <source>
        <dbReference type="Pfam" id="PF12728"/>
    </source>
</evidence>
<keyword evidence="3" id="KW-1185">Reference proteome</keyword>
<dbReference type="Proteomes" id="UP001595906">
    <property type="component" value="Unassembled WGS sequence"/>
</dbReference>
<sequence length="108" mass="12755">MGWEDKNGKTAAPMLFPYEPDIFLEQIRQVIREEMGIMEKEKKDATAALPSEFTYKPLYRSKEVCSLFHISKPTLYDWIKKGKLKPLKVSSRVYFLLNDIQELLQRQQ</sequence>
<protein>
    <submittedName>
        <fullName evidence="2">Helix-turn-helix domain-containing protein</fullName>
    </submittedName>
</protein>
<dbReference type="Pfam" id="PF12728">
    <property type="entry name" value="HTH_17"/>
    <property type="match status" value="1"/>
</dbReference>
<evidence type="ECO:0000313" key="3">
    <source>
        <dbReference type="Proteomes" id="UP001595906"/>
    </source>
</evidence>
<comment type="caution">
    <text evidence="2">The sequence shown here is derived from an EMBL/GenBank/DDBJ whole genome shotgun (WGS) entry which is preliminary data.</text>
</comment>
<dbReference type="RefSeq" id="WP_379015518.1">
    <property type="nucleotide sequence ID" value="NZ_JBHSDC010000029.1"/>
</dbReference>
<dbReference type="SUPFAM" id="SSF46955">
    <property type="entry name" value="Putative DNA-binding domain"/>
    <property type="match status" value="1"/>
</dbReference>
<organism evidence="2 3">
    <name type="scientific">Parasediminibacterium paludis</name>
    <dbReference type="NCBI Taxonomy" id="908966"/>
    <lineage>
        <taxon>Bacteria</taxon>
        <taxon>Pseudomonadati</taxon>
        <taxon>Bacteroidota</taxon>
        <taxon>Chitinophagia</taxon>
        <taxon>Chitinophagales</taxon>
        <taxon>Chitinophagaceae</taxon>
        <taxon>Parasediminibacterium</taxon>
    </lineage>
</organism>
<reference evidence="3" key="1">
    <citation type="journal article" date="2019" name="Int. J. Syst. Evol. Microbiol.">
        <title>The Global Catalogue of Microorganisms (GCM) 10K type strain sequencing project: providing services to taxonomists for standard genome sequencing and annotation.</title>
        <authorList>
            <consortium name="The Broad Institute Genomics Platform"/>
            <consortium name="The Broad Institute Genome Sequencing Center for Infectious Disease"/>
            <person name="Wu L."/>
            <person name="Ma J."/>
        </authorList>
    </citation>
    <scope>NUCLEOTIDE SEQUENCE [LARGE SCALE GENOMIC DNA]</scope>
    <source>
        <strain evidence="3">CECT 8010</strain>
    </source>
</reference>
<evidence type="ECO:0000313" key="2">
    <source>
        <dbReference type="EMBL" id="MFC4233299.1"/>
    </source>
</evidence>
<feature type="domain" description="Helix-turn-helix" evidence="1">
    <location>
        <begin position="58"/>
        <end position="107"/>
    </location>
</feature>
<accession>A0ABV8Q0F5</accession>
<dbReference type="InterPro" id="IPR041657">
    <property type="entry name" value="HTH_17"/>
</dbReference>
<dbReference type="InterPro" id="IPR009061">
    <property type="entry name" value="DNA-bd_dom_put_sf"/>
</dbReference>
<name>A0ABV8Q0F5_9BACT</name>